<protein>
    <submittedName>
        <fullName evidence="9">Peptide/nickel transport system ATP-binding protein</fullName>
    </submittedName>
</protein>
<dbReference type="InterPro" id="IPR003593">
    <property type="entry name" value="AAA+_ATPase"/>
</dbReference>
<evidence type="ECO:0000256" key="7">
    <source>
        <dbReference type="ARBA" id="ARBA00023136"/>
    </source>
</evidence>
<keyword evidence="7" id="KW-0472">Membrane</keyword>
<reference evidence="9 10" key="1">
    <citation type="submission" date="2023-07" db="EMBL/GenBank/DDBJ databases">
        <title>Genomic Encyclopedia of Type Strains, Phase IV (KMG-IV): sequencing the most valuable type-strain genomes for metagenomic binning, comparative biology and taxonomic classification.</title>
        <authorList>
            <person name="Goeker M."/>
        </authorList>
    </citation>
    <scope>NUCLEOTIDE SEQUENCE [LARGE SCALE GENOMIC DNA]</scope>
    <source>
        <strain evidence="9 10">DSM 19619</strain>
    </source>
</reference>
<dbReference type="CDD" id="cd03257">
    <property type="entry name" value="ABC_NikE_OppD_transporters"/>
    <property type="match status" value="1"/>
</dbReference>
<evidence type="ECO:0000313" key="9">
    <source>
        <dbReference type="EMBL" id="MDQ0468753.1"/>
    </source>
</evidence>
<dbReference type="Gene3D" id="3.40.50.300">
    <property type="entry name" value="P-loop containing nucleotide triphosphate hydrolases"/>
    <property type="match status" value="1"/>
</dbReference>
<dbReference type="PANTHER" id="PTHR43297">
    <property type="entry name" value="OLIGOPEPTIDE TRANSPORT ATP-BINDING PROTEIN APPD"/>
    <property type="match status" value="1"/>
</dbReference>
<dbReference type="PROSITE" id="PS50893">
    <property type="entry name" value="ABC_TRANSPORTER_2"/>
    <property type="match status" value="1"/>
</dbReference>
<dbReference type="SMART" id="SM00382">
    <property type="entry name" value="AAA"/>
    <property type="match status" value="1"/>
</dbReference>
<evidence type="ECO:0000256" key="1">
    <source>
        <dbReference type="ARBA" id="ARBA00004417"/>
    </source>
</evidence>
<comment type="subcellular location">
    <subcellularLocation>
        <location evidence="1">Cell inner membrane</location>
        <topology evidence="1">Peripheral membrane protein</topology>
    </subcellularLocation>
</comment>
<dbReference type="SUPFAM" id="SSF52540">
    <property type="entry name" value="P-loop containing nucleoside triphosphate hydrolases"/>
    <property type="match status" value="1"/>
</dbReference>
<feature type="domain" description="ABC transporter" evidence="8">
    <location>
        <begin position="6"/>
        <end position="255"/>
    </location>
</feature>
<dbReference type="EMBL" id="JAUSVX010000002">
    <property type="protein sequence ID" value="MDQ0468753.1"/>
    <property type="molecule type" value="Genomic_DNA"/>
</dbReference>
<dbReference type="RefSeq" id="WP_307270377.1">
    <property type="nucleotide sequence ID" value="NZ_JAUSVX010000002.1"/>
</dbReference>
<evidence type="ECO:0000256" key="4">
    <source>
        <dbReference type="ARBA" id="ARBA00022475"/>
    </source>
</evidence>
<gene>
    <name evidence="9" type="ORF">QO011_001753</name>
</gene>
<dbReference type="Proteomes" id="UP001242480">
    <property type="component" value="Unassembled WGS sequence"/>
</dbReference>
<sequence>MAEPLLSVEDLHVAAMDEGGSRPVLRGISFAVGRERVALVGESGSGKSMTARAILGLLPRGLRRTGGRVVLGGTDLAGLDARAWQGLRGKAVGLVLQDPKFSLNPAHRVGRQVEETLLLHTRLSRTERRERALDMLAKVGLDDPLRVYRSYPGELSGGMGQRVMIAAMLIAEPALLIADEPTSALDQAVRGQILDLLRGLAEERGMGLLLISHDLQQVASFAHRVLVMHRGAIVDRLAAEQLADATHPYTRALWQARPSAATHGTRLPTAAWQEAAR</sequence>
<evidence type="ECO:0000256" key="5">
    <source>
        <dbReference type="ARBA" id="ARBA00022741"/>
    </source>
</evidence>
<dbReference type="InterPro" id="IPR050388">
    <property type="entry name" value="ABC_Ni/Peptide_Import"/>
</dbReference>
<dbReference type="InterPro" id="IPR027417">
    <property type="entry name" value="P-loop_NTPase"/>
</dbReference>
<proteinExistence type="inferred from homology"/>
<keyword evidence="4" id="KW-1003">Cell membrane</keyword>
<dbReference type="Pfam" id="PF00005">
    <property type="entry name" value="ABC_tran"/>
    <property type="match status" value="1"/>
</dbReference>
<dbReference type="InterPro" id="IPR003439">
    <property type="entry name" value="ABC_transporter-like_ATP-bd"/>
</dbReference>
<keyword evidence="6 9" id="KW-0067">ATP-binding</keyword>
<evidence type="ECO:0000256" key="2">
    <source>
        <dbReference type="ARBA" id="ARBA00005417"/>
    </source>
</evidence>
<organism evidence="9 10">
    <name type="scientific">Labrys wisconsinensis</name>
    <dbReference type="NCBI Taxonomy" id="425677"/>
    <lineage>
        <taxon>Bacteria</taxon>
        <taxon>Pseudomonadati</taxon>
        <taxon>Pseudomonadota</taxon>
        <taxon>Alphaproteobacteria</taxon>
        <taxon>Hyphomicrobiales</taxon>
        <taxon>Xanthobacteraceae</taxon>
        <taxon>Labrys</taxon>
    </lineage>
</organism>
<evidence type="ECO:0000256" key="6">
    <source>
        <dbReference type="ARBA" id="ARBA00022840"/>
    </source>
</evidence>
<comment type="similarity">
    <text evidence="2">Belongs to the ABC transporter superfamily.</text>
</comment>
<keyword evidence="10" id="KW-1185">Reference proteome</keyword>
<dbReference type="PANTHER" id="PTHR43297:SF2">
    <property type="entry name" value="DIPEPTIDE TRANSPORT ATP-BINDING PROTEIN DPPD"/>
    <property type="match status" value="1"/>
</dbReference>
<accession>A0ABU0J3B2</accession>
<keyword evidence="3" id="KW-0813">Transport</keyword>
<evidence type="ECO:0000256" key="3">
    <source>
        <dbReference type="ARBA" id="ARBA00022448"/>
    </source>
</evidence>
<dbReference type="GO" id="GO:0005524">
    <property type="term" value="F:ATP binding"/>
    <property type="evidence" value="ECO:0007669"/>
    <property type="project" value="UniProtKB-KW"/>
</dbReference>
<keyword evidence="5" id="KW-0547">Nucleotide-binding</keyword>
<evidence type="ECO:0000259" key="8">
    <source>
        <dbReference type="PROSITE" id="PS50893"/>
    </source>
</evidence>
<comment type="caution">
    <text evidence="9">The sequence shown here is derived from an EMBL/GenBank/DDBJ whole genome shotgun (WGS) entry which is preliminary data.</text>
</comment>
<evidence type="ECO:0000313" key="10">
    <source>
        <dbReference type="Proteomes" id="UP001242480"/>
    </source>
</evidence>
<name>A0ABU0J3B2_9HYPH</name>